<dbReference type="AlphaFoldDB" id="A0A7G9Z8R7"/>
<accession>A0A7G9Z8R7</accession>
<gene>
    <name evidence="1" type="ORF">ILOGCEIP_00002</name>
</gene>
<protein>
    <submittedName>
        <fullName evidence="1">Uncharacterized protein</fullName>
    </submittedName>
</protein>
<name>A0A7G9Z8R7_9EURY</name>
<evidence type="ECO:0000313" key="1">
    <source>
        <dbReference type="EMBL" id="QNO56651.1"/>
    </source>
</evidence>
<sequence length="58" mass="6685">MKICPKCGSEELNYEPWLGEIYECRDCGYRGVFIIEEDDPEIAAAIKKEIETGKNKEE</sequence>
<organism evidence="1">
    <name type="scientific">Candidatus Methanophaga sp. ANME-1 ERB7</name>
    <dbReference type="NCBI Taxonomy" id="2759913"/>
    <lineage>
        <taxon>Archaea</taxon>
        <taxon>Methanobacteriati</taxon>
        <taxon>Methanobacteriota</taxon>
        <taxon>Stenosarchaea group</taxon>
        <taxon>Methanomicrobia</taxon>
        <taxon>Candidatus Methanophagales</taxon>
        <taxon>Candidatus Methanophagaceae</taxon>
        <taxon>Candidatus Methanophaga</taxon>
    </lineage>
</organism>
<dbReference type="Gene3D" id="2.20.28.160">
    <property type="match status" value="1"/>
</dbReference>
<reference evidence="1" key="1">
    <citation type="submission" date="2020-06" db="EMBL/GenBank/DDBJ databases">
        <title>Unique genomic features of the anaerobic methanotrophic archaea.</title>
        <authorList>
            <person name="Chadwick G.L."/>
            <person name="Skennerton C.T."/>
            <person name="Laso-Perez R."/>
            <person name="Leu A.O."/>
            <person name="Speth D.R."/>
            <person name="Yu H."/>
            <person name="Morgan-Lang C."/>
            <person name="Hatzenpichler R."/>
            <person name="Goudeau D."/>
            <person name="Malmstrom R."/>
            <person name="Brazelton W.J."/>
            <person name="Woyke T."/>
            <person name="Hallam S.J."/>
            <person name="Tyson G.W."/>
            <person name="Wegener G."/>
            <person name="Boetius A."/>
            <person name="Orphan V."/>
        </authorList>
    </citation>
    <scope>NUCLEOTIDE SEQUENCE</scope>
</reference>
<dbReference type="EMBL" id="MT631664">
    <property type="protein sequence ID" value="QNO56651.1"/>
    <property type="molecule type" value="Genomic_DNA"/>
</dbReference>
<proteinExistence type="predicted"/>